<feature type="transmembrane region" description="Helical" evidence="1">
    <location>
        <begin position="7"/>
        <end position="25"/>
    </location>
</feature>
<keyword evidence="1" id="KW-0472">Membrane</keyword>
<sequence length="134" mass="15858">MSHYKKIQFILLCSFLFSIFLIVLRLEFSRYIPIIFGLLFYPFFIFRWMKTAFNSSSYLKKNHIELYNKYKSSTYSMDGKIVSLRSISDSEIKTINDPILLIFKTDDKKNAQLMFFSFLGIFLLALLTVILAMK</sequence>
<dbReference type="EMBL" id="JAWXVI010000004">
    <property type="protein sequence ID" value="MDX6189214.1"/>
    <property type="molecule type" value="Genomic_DNA"/>
</dbReference>
<evidence type="ECO:0000313" key="2">
    <source>
        <dbReference type="EMBL" id="MDX6189214.1"/>
    </source>
</evidence>
<proteinExistence type="predicted"/>
<name>A0ABU4R9H5_9FLAO</name>
<gene>
    <name evidence="2" type="ORF">SGQ83_07640</name>
</gene>
<dbReference type="Proteomes" id="UP001273350">
    <property type="component" value="Unassembled WGS sequence"/>
</dbReference>
<reference evidence="2 3" key="1">
    <citation type="submission" date="2023-11" db="EMBL/GenBank/DDBJ databases">
        <title>Unpublished Manusciprt.</title>
        <authorList>
            <person name="Saticioglu I.B."/>
            <person name="Ay H."/>
            <person name="Ajmi N."/>
            <person name="Altun S."/>
            <person name="Duman M."/>
        </authorList>
    </citation>
    <scope>NUCLEOTIDE SEQUENCE [LARGE SCALE GENOMIC DNA]</scope>
    <source>
        <strain evidence="2 3">Fl-318</strain>
    </source>
</reference>
<accession>A0ABU4R9H5</accession>
<comment type="caution">
    <text evidence="2">The sequence shown here is derived from an EMBL/GenBank/DDBJ whole genome shotgun (WGS) entry which is preliminary data.</text>
</comment>
<organism evidence="2 3">
    <name type="scientific">Flavobacterium cupriresistens</name>
    <dbReference type="NCBI Taxonomy" id="2893885"/>
    <lineage>
        <taxon>Bacteria</taxon>
        <taxon>Pseudomonadati</taxon>
        <taxon>Bacteroidota</taxon>
        <taxon>Flavobacteriia</taxon>
        <taxon>Flavobacteriales</taxon>
        <taxon>Flavobacteriaceae</taxon>
        <taxon>Flavobacterium</taxon>
    </lineage>
</organism>
<evidence type="ECO:0000313" key="3">
    <source>
        <dbReference type="Proteomes" id="UP001273350"/>
    </source>
</evidence>
<feature type="transmembrane region" description="Helical" evidence="1">
    <location>
        <begin position="31"/>
        <end position="49"/>
    </location>
</feature>
<keyword evidence="1" id="KW-1133">Transmembrane helix</keyword>
<keyword evidence="3" id="KW-1185">Reference proteome</keyword>
<evidence type="ECO:0008006" key="4">
    <source>
        <dbReference type="Google" id="ProtNLM"/>
    </source>
</evidence>
<evidence type="ECO:0000256" key="1">
    <source>
        <dbReference type="SAM" id="Phobius"/>
    </source>
</evidence>
<feature type="transmembrane region" description="Helical" evidence="1">
    <location>
        <begin position="113"/>
        <end position="133"/>
    </location>
</feature>
<keyword evidence="1" id="KW-0812">Transmembrane</keyword>
<protein>
    <recommendedName>
        <fullName evidence="4">DUF3899 domain-containing protein</fullName>
    </recommendedName>
</protein>
<dbReference type="RefSeq" id="WP_230001946.1">
    <property type="nucleotide sequence ID" value="NZ_CP087134.1"/>
</dbReference>